<dbReference type="Pfam" id="PF01576">
    <property type="entry name" value="Myosin_tail_1"/>
    <property type="match status" value="1"/>
</dbReference>
<evidence type="ECO:0000256" key="20">
    <source>
        <dbReference type="ARBA" id="ARBA00058427"/>
    </source>
</evidence>
<evidence type="ECO:0000256" key="22">
    <source>
        <dbReference type="ARBA" id="ARBA00079648"/>
    </source>
</evidence>
<evidence type="ECO:0000256" key="8">
    <source>
        <dbReference type="ARBA" id="ARBA00022960"/>
    </source>
</evidence>
<dbReference type="Gene3D" id="2.30.30.360">
    <property type="entry name" value="Myosin S1 fragment, N-terminal"/>
    <property type="match status" value="1"/>
</dbReference>
<dbReference type="SMART" id="SM00242">
    <property type="entry name" value="MYSc"/>
    <property type="match status" value="1"/>
</dbReference>
<dbReference type="InterPro" id="IPR027417">
    <property type="entry name" value="P-loop_NTPase"/>
</dbReference>
<dbReference type="GO" id="GO:0030029">
    <property type="term" value="P:actin filament-based process"/>
    <property type="evidence" value="ECO:0007669"/>
    <property type="project" value="UniProtKB-ARBA"/>
</dbReference>
<evidence type="ECO:0000256" key="25">
    <source>
        <dbReference type="SAM" id="MobiDB-lite"/>
    </source>
</evidence>
<dbReference type="GO" id="GO:0032982">
    <property type="term" value="C:myosin filament"/>
    <property type="evidence" value="ECO:0007669"/>
    <property type="project" value="TreeGrafter"/>
</dbReference>
<dbReference type="GO" id="GO:0005516">
    <property type="term" value="F:calmodulin binding"/>
    <property type="evidence" value="ECO:0007669"/>
    <property type="project" value="UniProtKB-KW"/>
</dbReference>
<feature type="region of interest" description="Disordered" evidence="25">
    <location>
        <begin position="1877"/>
        <end position="1963"/>
    </location>
</feature>
<dbReference type="PANTHER" id="PTHR45615:SF16">
    <property type="entry name" value="MYOSIN-9"/>
    <property type="match status" value="1"/>
</dbReference>
<evidence type="ECO:0000256" key="13">
    <source>
        <dbReference type="ARBA" id="ARBA00023212"/>
    </source>
</evidence>
<dbReference type="PROSITE" id="PS50096">
    <property type="entry name" value="IQ"/>
    <property type="match status" value="1"/>
</dbReference>
<evidence type="ECO:0000256" key="2">
    <source>
        <dbReference type="ARBA" id="ARBA00004544"/>
    </source>
</evidence>
<evidence type="ECO:0000256" key="11">
    <source>
        <dbReference type="ARBA" id="ARBA00023175"/>
    </source>
</evidence>
<evidence type="ECO:0000256" key="19">
    <source>
        <dbReference type="ARBA" id="ARBA00043098"/>
    </source>
</evidence>
<dbReference type="InterPro" id="IPR036961">
    <property type="entry name" value="Kinesin_motor_dom_sf"/>
</dbReference>
<evidence type="ECO:0000256" key="21">
    <source>
        <dbReference type="ARBA" id="ARBA00065028"/>
    </source>
</evidence>
<dbReference type="SMART" id="SM00015">
    <property type="entry name" value="IQ"/>
    <property type="match status" value="1"/>
</dbReference>
<dbReference type="FunFam" id="1.20.120.720:FF:000002">
    <property type="entry name" value="Myosin heavy chain 10"/>
    <property type="match status" value="1"/>
</dbReference>
<dbReference type="GO" id="GO:0005524">
    <property type="term" value="F:ATP binding"/>
    <property type="evidence" value="ECO:0007669"/>
    <property type="project" value="UniProtKB-UniRule"/>
</dbReference>
<dbReference type="FunFam" id="3.40.850.10:FF:000175">
    <property type="entry name" value="Myosin heavy chain 9"/>
    <property type="match status" value="1"/>
</dbReference>
<evidence type="ECO:0000313" key="29">
    <source>
        <dbReference type="Proteomes" id="UP000694416"/>
    </source>
</evidence>
<feature type="compositionally biased region" description="Polar residues" evidence="25">
    <location>
        <begin position="1950"/>
        <end position="1963"/>
    </location>
</feature>
<keyword evidence="4" id="KW-0963">Cytoplasm</keyword>
<evidence type="ECO:0000256" key="4">
    <source>
        <dbReference type="ARBA" id="ARBA00022490"/>
    </source>
</evidence>
<name>A0A8C9H994_9PRIM</name>
<dbReference type="Gene3D" id="6.10.250.2420">
    <property type="match status" value="1"/>
</dbReference>
<proteinExistence type="inferred from homology"/>
<evidence type="ECO:0000256" key="24">
    <source>
        <dbReference type="PROSITE-ProRule" id="PRU00782"/>
    </source>
</evidence>
<dbReference type="PANTHER" id="PTHR45615">
    <property type="entry name" value="MYOSIN HEAVY CHAIN, NON-MUSCLE"/>
    <property type="match status" value="1"/>
</dbReference>
<evidence type="ECO:0000256" key="17">
    <source>
        <dbReference type="ARBA" id="ARBA00041440"/>
    </source>
</evidence>
<dbReference type="FunFam" id="1.20.5.340:FF:000008">
    <property type="entry name" value="Myosin heavy chain 11"/>
    <property type="match status" value="1"/>
</dbReference>
<keyword evidence="9" id="KW-0175">Coiled coil</keyword>
<dbReference type="Proteomes" id="UP000694416">
    <property type="component" value="Unplaced"/>
</dbReference>
<dbReference type="InterPro" id="IPR008989">
    <property type="entry name" value="Myosin_S1_N"/>
</dbReference>
<feature type="compositionally biased region" description="Basic and acidic residues" evidence="25">
    <location>
        <begin position="1122"/>
        <end position="1137"/>
    </location>
</feature>
<feature type="region of interest" description="Disordered" evidence="25">
    <location>
        <begin position="2104"/>
        <end position="2128"/>
    </location>
</feature>
<dbReference type="SUPFAM" id="SSF57997">
    <property type="entry name" value="Tropomyosin"/>
    <property type="match status" value="1"/>
</dbReference>
<evidence type="ECO:0000259" key="26">
    <source>
        <dbReference type="PROSITE" id="PS51456"/>
    </source>
</evidence>
<keyword evidence="5 24" id="KW-0547">Nucleotide-binding</keyword>
<dbReference type="InterPro" id="IPR000048">
    <property type="entry name" value="IQ_motif_EF-hand-BS"/>
</dbReference>
<dbReference type="PRINTS" id="PR00193">
    <property type="entry name" value="MYOSINHEAVY"/>
</dbReference>
<dbReference type="PROSITE" id="PS51844">
    <property type="entry name" value="SH3_LIKE"/>
    <property type="match status" value="1"/>
</dbReference>
<evidence type="ECO:0000256" key="12">
    <source>
        <dbReference type="ARBA" id="ARBA00023203"/>
    </source>
</evidence>
<evidence type="ECO:0000313" key="28">
    <source>
        <dbReference type="Ensembl" id="ENSPTEP00000017976.1"/>
    </source>
</evidence>
<comment type="function">
    <text evidence="20">Cellular myosin that appears to play a role in cytokinesis, cell shape, and specialized functions such as secretion and capping. Required for cortical actin clearance prior to oocyte exocytosis. Promotes cell motility in conjunction with S100A4. During cell spreading, plays an important role in cytoskeleton reorganization, focal contact formation (in the margins but not the central part of spreading cells), and lamellipodial retraction; this function is mechanically antagonized by MYH10.</text>
</comment>
<dbReference type="FunFam" id="1.20.5.340:FF:000009">
    <property type="entry name" value="myosin-11 isoform X2"/>
    <property type="match status" value="1"/>
</dbReference>
<evidence type="ECO:0000256" key="10">
    <source>
        <dbReference type="ARBA" id="ARBA00023123"/>
    </source>
</evidence>
<dbReference type="FunFam" id="1.20.5.340:FF:000007">
    <property type="entry name" value="Myosin heavy chain, non-muscle"/>
    <property type="match status" value="1"/>
</dbReference>
<feature type="region of interest" description="Actin-binding" evidence="24">
    <location>
        <begin position="654"/>
        <end position="676"/>
    </location>
</feature>
<dbReference type="FunFam" id="1.20.58.530:FF:000003">
    <property type="entry name" value="Myosin heavy chain 10"/>
    <property type="match status" value="1"/>
</dbReference>
<dbReference type="FunFam" id="1.20.5.4820:FF:000002">
    <property type="entry name" value="Myosin heavy chain 10"/>
    <property type="match status" value="1"/>
</dbReference>
<evidence type="ECO:0000256" key="15">
    <source>
        <dbReference type="ARBA" id="ARBA00037865"/>
    </source>
</evidence>
<dbReference type="FunFam" id="2.30.30.360:FF:000001">
    <property type="entry name" value="Myosin heavy chain"/>
    <property type="match status" value="1"/>
</dbReference>
<keyword evidence="29" id="KW-1185">Reference proteome</keyword>
<keyword evidence="12 24" id="KW-0009">Actin-binding</keyword>
<dbReference type="Gene3D" id="1.20.58.530">
    <property type="match status" value="1"/>
</dbReference>
<feature type="region of interest" description="Disordered" evidence="25">
    <location>
        <begin position="1118"/>
        <end position="1137"/>
    </location>
</feature>
<dbReference type="FunFam" id="3.30.70.1590:FF:000001">
    <property type="entry name" value="Myosin heavy chain"/>
    <property type="match status" value="1"/>
</dbReference>
<dbReference type="PROSITE" id="PS51456">
    <property type="entry name" value="MYOSIN_MOTOR"/>
    <property type="match status" value="1"/>
</dbReference>
<keyword evidence="6 24" id="KW-0067">ATP-binding</keyword>
<evidence type="ECO:0000256" key="1">
    <source>
        <dbReference type="ARBA" id="ARBA00004245"/>
    </source>
</evidence>
<evidence type="ECO:0000256" key="3">
    <source>
        <dbReference type="ARBA" id="ARBA00008314"/>
    </source>
</evidence>
<dbReference type="FunFam" id="4.10.270.10:FF:000001">
    <property type="entry name" value="Myosin heavy chain, non-muscle"/>
    <property type="match status" value="1"/>
</dbReference>
<dbReference type="Gene3D" id="1.20.120.720">
    <property type="entry name" value="Myosin VI head, motor domain, U50 subdomain"/>
    <property type="match status" value="1"/>
</dbReference>
<protein>
    <recommendedName>
        <fullName evidence="16">Myosin-9</fullName>
    </recommendedName>
    <alternativeName>
        <fullName evidence="22">Cellular myosin heavy chain, type A</fullName>
    </alternativeName>
    <alternativeName>
        <fullName evidence="17">Myosin heavy chain 9</fullName>
    </alternativeName>
    <alternativeName>
        <fullName evidence="18">Myosin heavy chain, non-muscle IIa</fullName>
    </alternativeName>
    <alternativeName>
        <fullName evidence="23">Non-muscle myosin heavy chain A</fullName>
    </alternativeName>
    <alternativeName>
        <fullName evidence="19">Non-muscle myosin heavy chain IIa</fullName>
    </alternativeName>
</protein>
<dbReference type="Gene3D" id="1.10.10.820">
    <property type="match status" value="1"/>
</dbReference>
<sequence length="2205" mass="252563">MAQQAADKYLYVDKNFINNPLAQADWAAKKLVWVPSDKSGFEPASLKEEVGEEAIVELVENGKKVKVNKDDIQKMNPPKFSKVEDMAELTCLNEASVLHNLKERYYSGLIYTYSGLFCVVINPYKNLPIYSEEIVEMYKGKKRHEMPPHIYAITDTAYRSMMQDREDQSILCTGESGAGKTENTKKVIQYLAYVASSHKSKKDQGELERQLLQANPILEAFGNAKTVKNDNSSRFGKFIRINFDVNGYIVGANIETYLLEKSRAIRQAKEERTFHIFYYLLSGAGEHLKTDLLLEPYNKYRFLSNGHVTIPGQQDKDMFQETMEAMRIMGIPEEEQMGLLRVISGVLQLGNIVFKKERNTDQASMPDNTAAQKVSHLLGINVTDFTRGILTPRIKVGRDYVQKAQTKEQADFAIEALAKATYERMFRWLVLRINKALDKTKRQGASFIGILDIAGFEIFDLNSFEQLCINYTNEKLQQLFNHTMFILEQEEYQREGIEWNFIDFGLDLQPCIDLIEKPAGPPGILALLDEECWFPKATDKSFVEKVMQEQGTHPKFQKPKQLKDKADFCIIHYAGKVDYKADEWLMKNMDPLNDNIATLLHQSSDKFVSELWKDVDRIIGLDQVAGMSETALPGAFKTRKGMFRTVGQLYKEQLAKLMATLRNTNPNFVRCIIPNHEKKAGKLDPHLVLDQLRCNGVLEGIRICRQGFPNRVVFQEFRQRYEILTPNSIPKGFMDGKQACVLMIKALELDSNLYRIGQSKVFFRAGVLAHLEEERDLKITDVIIGFQACCRGYLARKAFAKRQQQLTAMKVLQRNCAAYLKLRNWQWWRLFTKVKPLLQVSRQEEEMMAKEEELVKVREKQLAAENRLTEMETLQSQLMAEKLQLQEQLQAETELCAEAEELRARLTAKKQELEEICHDLEARVEEEEERCQHLQAEKKKMQQNIQELEEQLEEEESARQKLQLEKVTTEAKLKKLEEEQIILEDQNCKLAKEKKLLEDRIAEFTTNLTEEEEKSKSLAKLKNKHEAMITDLEERLRREEKQRQELEKTRRKLEGDSTDLSDQIAELQAQIAELKMQLAKKEEELQAALARVEEEAAQKNMALKKIRELESQISELQEDLESERASRNKAEKQKRDLGEELEALKTELEDTLDTTAAQQELRSKREQEVNILKKTLEEEAKTHEAQIQEMRQKHSQAVEELAEQLEQTKRVKANLEKAKQTLENERGELANEVKVLLQGKGDSEHKRKKVEAQLQELQVKFNEGERVRTELADKVTKLQVELDNVTGLLSQSDSKSSKLTKDFSALESQLQDTQELLQEENRQKLTLSTKLKQVEDEKNSFREQLEEEEEAKHNLEKQIATLHAQVADMKKKMEDSVGCLETAEEVKRKLQKDLEGLSQRHEEKVAAYDKLEKTKTRLQQELDDLLVDLDHQRQSACNLEKKQKKFDQLLAEEKTISAKYAEERDRAEAEAREKETKALSLARALEEAMEQKAELERLNKQFRTEMEDLMSSKDDVGKSVHELEKSKRALEQQVEEMKTQLEELEDELQATEDAKLRLEVNLQAMKAQFERDLQGRDEQSEEKKKQLVRQVREMEAELEDERKQRSMAVAARKKLEMDLKDLEAHIDSANKNREEAIKQLRKLQAQMKDCMRELDDTRASREEILAQAKENEKKLKSMEAEMIQLQEELAAAERAKRQAQQERDELADEIANSSGKGALALEEKRRLEARIAQLEEELEEEQGNTELINDRLKKANLQIDQINTDLNLERSHAQKNENARQQLERQNKELKVKLQEMEGTVKSKYKASITALEAKIAQLEEQLDNETKERQAACKQVRRTEKKLKDVLLQVDDERRNAEQYKDQADKASTRLKQLKRQLEEAEEEAQRANASRRKLQRELEDATETADAMNREVSSLKNKLRRGDLPFVMPRRMARKGAGDGSDEEMDGQTDTTASPSQTLQQASPHLLGSAVNAPPPALSPVPPSCFPPGVVEGIWLPLLHPLPAPSTAQNLIPKRQGPGPGRERPAGSSALSCQKAQDVEARRAGPRGGARVFYESIFLQTEGVLVVGPPAVVSLPDLCHQRPHSSFLCCWQSHVVTSHTSAPWASHSRGSGRSRRSRPWGSTSVQGTECWGGGRSGFLPTLSQAAPLSTVSLLILKCLKCNAPSPPLPRTACLCHSKAVGVKLERPAAFQWLLPTLLGTKYI</sequence>
<reference evidence="28" key="2">
    <citation type="submission" date="2025-09" db="UniProtKB">
        <authorList>
            <consortium name="Ensembl"/>
        </authorList>
    </citation>
    <scope>IDENTIFICATION</scope>
</reference>
<evidence type="ECO:0000256" key="14">
    <source>
        <dbReference type="ARBA" id="ARBA00023329"/>
    </source>
</evidence>
<evidence type="ECO:0000256" key="18">
    <source>
        <dbReference type="ARBA" id="ARBA00042289"/>
    </source>
</evidence>
<dbReference type="SUPFAM" id="SSF52540">
    <property type="entry name" value="P-loop containing nucleoside triphosphate hydrolases"/>
    <property type="match status" value="1"/>
</dbReference>
<comment type="subcellular location">
    <subcellularLocation>
        <location evidence="2">Cytoplasm</location>
        <location evidence="2">Cell cortex</location>
    </subcellularLocation>
    <subcellularLocation>
        <location evidence="1">Cytoplasm</location>
        <location evidence="1">Cytoskeleton</location>
    </subcellularLocation>
    <subcellularLocation>
        <location evidence="15">Cytoplasmic vesicle</location>
        <location evidence="15">Secretory vesicle</location>
        <location evidence="15">Cortical granule</location>
    </subcellularLocation>
</comment>
<dbReference type="SUPFAM" id="SSF90257">
    <property type="entry name" value="Myosin rod fragments"/>
    <property type="match status" value="6"/>
</dbReference>
<dbReference type="InterPro" id="IPR001609">
    <property type="entry name" value="Myosin_head_motor_dom-like"/>
</dbReference>
<dbReference type="InterPro" id="IPR002928">
    <property type="entry name" value="Myosin_tail"/>
</dbReference>
<organism evidence="28 29">
    <name type="scientific">Piliocolobus tephrosceles</name>
    <name type="common">Ugandan red Colobus</name>
    <dbReference type="NCBI Taxonomy" id="591936"/>
    <lineage>
        <taxon>Eukaryota</taxon>
        <taxon>Metazoa</taxon>
        <taxon>Chordata</taxon>
        <taxon>Craniata</taxon>
        <taxon>Vertebrata</taxon>
        <taxon>Euteleostomi</taxon>
        <taxon>Mammalia</taxon>
        <taxon>Eutheria</taxon>
        <taxon>Euarchontoglires</taxon>
        <taxon>Primates</taxon>
        <taxon>Haplorrhini</taxon>
        <taxon>Catarrhini</taxon>
        <taxon>Cercopithecidae</taxon>
        <taxon>Colobinae</taxon>
        <taxon>Piliocolobus</taxon>
    </lineage>
</organism>
<accession>A0A8C9H994</accession>
<evidence type="ECO:0000256" key="16">
    <source>
        <dbReference type="ARBA" id="ARBA00039816"/>
    </source>
</evidence>
<reference evidence="28" key="1">
    <citation type="submission" date="2025-08" db="UniProtKB">
        <authorList>
            <consortium name="Ensembl"/>
        </authorList>
    </citation>
    <scope>IDENTIFICATION</scope>
</reference>
<dbReference type="Gene3D" id="3.40.850.10">
    <property type="entry name" value="Kinesin motor domain"/>
    <property type="match status" value="1"/>
</dbReference>
<keyword evidence="13" id="KW-0206">Cytoskeleton</keyword>
<feature type="region of interest" description="Disordered" evidence="25">
    <location>
        <begin position="1035"/>
        <end position="1057"/>
    </location>
</feature>
<evidence type="ECO:0000256" key="9">
    <source>
        <dbReference type="ARBA" id="ARBA00023054"/>
    </source>
</evidence>
<evidence type="ECO:0000256" key="5">
    <source>
        <dbReference type="ARBA" id="ARBA00022741"/>
    </source>
</evidence>
<feature type="binding site" evidence="24">
    <location>
        <begin position="174"/>
        <end position="181"/>
    </location>
    <ligand>
        <name>ATP</name>
        <dbReference type="ChEBI" id="CHEBI:30616"/>
    </ligand>
</feature>
<dbReference type="GO" id="GO:0005938">
    <property type="term" value="C:cell cortex"/>
    <property type="evidence" value="ECO:0007669"/>
    <property type="project" value="UniProtKB-SubCell"/>
</dbReference>
<evidence type="ECO:0000256" key="6">
    <source>
        <dbReference type="ARBA" id="ARBA00022840"/>
    </source>
</evidence>
<evidence type="ECO:0000256" key="23">
    <source>
        <dbReference type="ARBA" id="ARBA00083480"/>
    </source>
</evidence>
<evidence type="ECO:0000259" key="27">
    <source>
        <dbReference type="PROSITE" id="PS51844"/>
    </source>
</evidence>
<dbReference type="Pfam" id="PF00063">
    <property type="entry name" value="Myosin_head"/>
    <property type="match status" value="1"/>
</dbReference>
<feature type="compositionally biased region" description="Basic and acidic residues" evidence="25">
    <location>
        <begin position="1035"/>
        <end position="1055"/>
    </location>
</feature>
<dbReference type="Gene3D" id="4.10.270.10">
    <property type="entry name" value="Myosin, subunit A"/>
    <property type="match status" value="1"/>
</dbReference>
<keyword evidence="14" id="KW-0968">Cytoplasmic vesicle</keyword>
<keyword evidence="7" id="KW-0112">Calmodulin-binding</keyword>
<evidence type="ECO:0000256" key="7">
    <source>
        <dbReference type="ARBA" id="ARBA00022860"/>
    </source>
</evidence>
<dbReference type="Ensembl" id="ENSPTET00000026440.1">
    <property type="protein sequence ID" value="ENSPTEP00000017976.1"/>
    <property type="gene ID" value="ENSPTEG00000019448.1"/>
</dbReference>
<comment type="similarity">
    <text evidence="3 24">Belongs to the TRAFAC class myosin-kinesin ATPase superfamily. Myosin family.</text>
</comment>
<dbReference type="Gene3D" id="1.20.5.340">
    <property type="match status" value="4"/>
</dbReference>
<dbReference type="GO" id="GO:0060473">
    <property type="term" value="C:cortical granule"/>
    <property type="evidence" value="ECO:0007669"/>
    <property type="project" value="UniProtKB-SubCell"/>
</dbReference>
<dbReference type="FunFam" id="1.10.10.820:FF:000002">
    <property type="entry name" value="Myosin heavy chain 10"/>
    <property type="match status" value="1"/>
</dbReference>
<feature type="region of interest" description="Disordered" evidence="25">
    <location>
        <begin position="2009"/>
        <end position="2047"/>
    </location>
</feature>
<keyword evidence="8" id="KW-0133">Cell shape</keyword>
<dbReference type="Pfam" id="PF02736">
    <property type="entry name" value="Myosin_N"/>
    <property type="match status" value="1"/>
</dbReference>
<dbReference type="Gene3D" id="3.30.70.1590">
    <property type="match status" value="1"/>
</dbReference>
<feature type="domain" description="Myosin N-terminal SH3-like" evidence="27">
    <location>
        <begin position="27"/>
        <end position="77"/>
    </location>
</feature>
<feature type="domain" description="Myosin motor" evidence="26">
    <location>
        <begin position="81"/>
        <end position="776"/>
    </location>
</feature>
<dbReference type="GO" id="GO:0016460">
    <property type="term" value="C:myosin II complex"/>
    <property type="evidence" value="ECO:0007669"/>
    <property type="project" value="UniProtKB-ARBA"/>
</dbReference>
<comment type="subunit">
    <text evidence="21">Myosin is a hexameric protein that consists of 2 heavy chain subunits (MHC), 2 alkali light chain subunits (MLC) and 2 regulatory light chain subunits (MLC-2). Interacts with RASIP1. Interacts with DDR1. Interacts with PDLIM2. Interacts with SVIL. Interacts with HTRA3. Interacts with Myo7a. Interacts with CFAP95. Interacts with LIMCH1; independently of the integration of MYH9 into the myosin complex. Interacts with RAB3A. Interacts with ZBED4. Interacts with S100A4; this interaction increases cell motility.</text>
</comment>
<keyword evidence="10 24" id="KW-0518">Myosin</keyword>
<keyword evidence="11 24" id="KW-0505">Motor protein</keyword>
<dbReference type="GO" id="GO:0032970">
    <property type="term" value="P:regulation of actin filament-based process"/>
    <property type="evidence" value="ECO:0007669"/>
    <property type="project" value="UniProtKB-ARBA"/>
</dbReference>
<dbReference type="GO" id="GO:0051015">
    <property type="term" value="F:actin filament binding"/>
    <property type="evidence" value="ECO:0007669"/>
    <property type="project" value="InterPro"/>
</dbReference>
<dbReference type="GO" id="GO:0008360">
    <property type="term" value="P:regulation of cell shape"/>
    <property type="evidence" value="ECO:0007669"/>
    <property type="project" value="UniProtKB-KW"/>
</dbReference>
<dbReference type="GO" id="GO:0000146">
    <property type="term" value="F:microfilament motor activity"/>
    <property type="evidence" value="ECO:0007669"/>
    <property type="project" value="TreeGrafter"/>
</dbReference>
<dbReference type="InterPro" id="IPR004009">
    <property type="entry name" value="SH3_Myosin"/>
</dbReference>
<dbReference type="GO" id="GO:0007010">
    <property type="term" value="P:cytoskeleton organization"/>
    <property type="evidence" value="ECO:0007669"/>
    <property type="project" value="UniProtKB-ARBA"/>
</dbReference>